<feature type="compositionally biased region" description="Low complexity" evidence="1">
    <location>
        <begin position="201"/>
        <end position="215"/>
    </location>
</feature>
<feature type="compositionally biased region" description="Low complexity" evidence="1">
    <location>
        <begin position="134"/>
        <end position="143"/>
    </location>
</feature>
<name>A0A182NNW4_9DIPT</name>
<protein>
    <submittedName>
        <fullName evidence="2">Uncharacterized protein</fullName>
    </submittedName>
</protein>
<accession>A0A182NNW4</accession>
<feature type="compositionally biased region" description="Gly residues" evidence="1">
    <location>
        <begin position="77"/>
        <end position="87"/>
    </location>
</feature>
<evidence type="ECO:0000313" key="2">
    <source>
        <dbReference type="EnsemblMetazoa" id="ADIR009349-PA"/>
    </source>
</evidence>
<reference evidence="2" key="2">
    <citation type="submission" date="2020-05" db="UniProtKB">
        <authorList>
            <consortium name="EnsemblMetazoa"/>
        </authorList>
    </citation>
    <scope>IDENTIFICATION</scope>
    <source>
        <strain evidence="2">WRAIR2</strain>
    </source>
</reference>
<sequence length="291" mass="31748">MKRDEERARKMWRDIGVAAMQHGPNSLHHHQAPGMMYGGGGGNGTTATLPNNPHWNQPGYRNSYSLPHPTSQNGAGERNGGGRGADGGASRYQHYDIKPLSQAPSFPEISSASYNGNGYHHPHHNHHPHHLHPQHQQQQQQQQPHHHGMKPPRPLSMYELSNGHHNGGGSSPQQLHSLPPNFVPHQTRNGNGRSPPPLVIQHSNNNNGLNHNQHGMVGPRSPIGHAVGEGVGGGRALLQQPEELVSCKVSRLWLIGSWKSSYVGAAVMLSAANMTAWTDRAQNEIASIWTI</sequence>
<feature type="compositionally biased region" description="Basic residues" evidence="1">
    <location>
        <begin position="120"/>
        <end position="133"/>
    </location>
</feature>
<dbReference type="Proteomes" id="UP000075884">
    <property type="component" value="Unassembled WGS sequence"/>
</dbReference>
<organism evidence="2 3">
    <name type="scientific">Anopheles dirus</name>
    <dbReference type="NCBI Taxonomy" id="7168"/>
    <lineage>
        <taxon>Eukaryota</taxon>
        <taxon>Metazoa</taxon>
        <taxon>Ecdysozoa</taxon>
        <taxon>Arthropoda</taxon>
        <taxon>Hexapoda</taxon>
        <taxon>Insecta</taxon>
        <taxon>Pterygota</taxon>
        <taxon>Neoptera</taxon>
        <taxon>Endopterygota</taxon>
        <taxon>Diptera</taxon>
        <taxon>Nematocera</taxon>
        <taxon>Culicoidea</taxon>
        <taxon>Culicidae</taxon>
        <taxon>Anophelinae</taxon>
        <taxon>Anopheles</taxon>
    </lineage>
</organism>
<feature type="compositionally biased region" description="Polar residues" evidence="1">
    <location>
        <begin position="45"/>
        <end position="73"/>
    </location>
</feature>
<dbReference type="EnsemblMetazoa" id="ADIR009349-RA">
    <property type="protein sequence ID" value="ADIR009349-PA"/>
    <property type="gene ID" value="ADIR009349"/>
</dbReference>
<evidence type="ECO:0000256" key="1">
    <source>
        <dbReference type="SAM" id="MobiDB-lite"/>
    </source>
</evidence>
<feature type="region of interest" description="Disordered" evidence="1">
    <location>
        <begin position="38"/>
        <end position="228"/>
    </location>
</feature>
<proteinExistence type="predicted"/>
<feature type="compositionally biased region" description="Polar residues" evidence="1">
    <location>
        <begin position="102"/>
        <end position="116"/>
    </location>
</feature>
<evidence type="ECO:0000313" key="3">
    <source>
        <dbReference type="Proteomes" id="UP000075884"/>
    </source>
</evidence>
<reference evidence="3" key="1">
    <citation type="submission" date="2013-03" db="EMBL/GenBank/DDBJ databases">
        <title>The Genome Sequence of Anopheles dirus WRAIR2.</title>
        <authorList>
            <consortium name="The Broad Institute Genomics Platform"/>
            <person name="Neafsey D.E."/>
            <person name="Walton C."/>
            <person name="Walker B."/>
            <person name="Young S.K."/>
            <person name="Zeng Q."/>
            <person name="Gargeya S."/>
            <person name="Fitzgerald M."/>
            <person name="Haas B."/>
            <person name="Abouelleil A."/>
            <person name="Allen A.W."/>
            <person name="Alvarado L."/>
            <person name="Arachchi H.M."/>
            <person name="Berlin A.M."/>
            <person name="Chapman S.B."/>
            <person name="Gainer-Dewar J."/>
            <person name="Goldberg J."/>
            <person name="Griggs A."/>
            <person name="Gujja S."/>
            <person name="Hansen M."/>
            <person name="Howarth C."/>
            <person name="Imamovic A."/>
            <person name="Ireland A."/>
            <person name="Larimer J."/>
            <person name="McCowan C."/>
            <person name="Murphy C."/>
            <person name="Pearson M."/>
            <person name="Poon T.W."/>
            <person name="Priest M."/>
            <person name="Roberts A."/>
            <person name="Saif S."/>
            <person name="Shea T."/>
            <person name="Sisk P."/>
            <person name="Sykes S."/>
            <person name="Wortman J."/>
            <person name="Nusbaum C."/>
            <person name="Birren B."/>
        </authorList>
    </citation>
    <scope>NUCLEOTIDE SEQUENCE [LARGE SCALE GENOMIC DNA]</scope>
    <source>
        <strain evidence="3">WRAIR2</strain>
    </source>
</reference>
<dbReference type="VEuPathDB" id="VectorBase:ADIR009349"/>
<dbReference type="STRING" id="7168.A0A182NNW4"/>
<keyword evidence="3" id="KW-1185">Reference proteome</keyword>
<dbReference type="AlphaFoldDB" id="A0A182NNW4"/>